<dbReference type="RefSeq" id="WP_115867301.1">
    <property type="nucleotide sequence ID" value="NZ_QREG01000004.1"/>
</dbReference>
<dbReference type="InterPro" id="IPR013324">
    <property type="entry name" value="RNA_pol_sigma_r3/r4-like"/>
</dbReference>
<evidence type="ECO:0000256" key="4">
    <source>
        <dbReference type="ARBA" id="ARBA00023163"/>
    </source>
</evidence>
<dbReference type="SUPFAM" id="SSF88659">
    <property type="entry name" value="Sigma3 and sigma4 domains of RNA polymerase sigma factors"/>
    <property type="match status" value="1"/>
</dbReference>
<dbReference type="AlphaFoldDB" id="A0A3D9L5A9"/>
<evidence type="ECO:0000256" key="2">
    <source>
        <dbReference type="ARBA" id="ARBA00023015"/>
    </source>
</evidence>
<dbReference type="InterPro" id="IPR007627">
    <property type="entry name" value="RNA_pol_sigma70_r2"/>
</dbReference>
<dbReference type="GO" id="GO:0016987">
    <property type="term" value="F:sigma factor activity"/>
    <property type="evidence" value="ECO:0007669"/>
    <property type="project" value="UniProtKB-KW"/>
</dbReference>
<keyword evidence="3" id="KW-0731">Sigma factor</keyword>
<reference evidence="7 8" key="1">
    <citation type="submission" date="2018-07" db="EMBL/GenBank/DDBJ databases">
        <title>Genomic Encyclopedia of Type Strains, Phase IV (KMG-IV): sequencing the most valuable type-strain genomes for metagenomic binning, comparative biology and taxonomic classification.</title>
        <authorList>
            <person name="Goeker M."/>
        </authorList>
    </citation>
    <scope>NUCLEOTIDE SEQUENCE [LARGE SCALE GENOMIC DNA]</scope>
    <source>
        <strain evidence="7 8">DSM 4134</strain>
    </source>
</reference>
<dbReference type="PANTHER" id="PTHR43133">
    <property type="entry name" value="RNA POLYMERASE ECF-TYPE SIGMA FACTO"/>
    <property type="match status" value="1"/>
</dbReference>
<keyword evidence="8" id="KW-1185">Reference proteome</keyword>
<feature type="domain" description="RNA polymerase sigma-70 region 2" evidence="5">
    <location>
        <begin position="23"/>
        <end position="88"/>
    </location>
</feature>
<dbReference type="InterPro" id="IPR036388">
    <property type="entry name" value="WH-like_DNA-bd_sf"/>
</dbReference>
<dbReference type="Gene3D" id="1.10.10.10">
    <property type="entry name" value="Winged helix-like DNA-binding domain superfamily/Winged helix DNA-binding domain"/>
    <property type="match status" value="1"/>
</dbReference>
<keyword evidence="2" id="KW-0805">Transcription regulation</keyword>
<evidence type="ECO:0000313" key="7">
    <source>
        <dbReference type="EMBL" id="REE01225.1"/>
    </source>
</evidence>
<dbReference type="InterPro" id="IPR039425">
    <property type="entry name" value="RNA_pol_sigma-70-like"/>
</dbReference>
<organism evidence="7 8">
    <name type="scientific">Marinoscillum furvescens DSM 4134</name>
    <dbReference type="NCBI Taxonomy" id="1122208"/>
    <lineage>
        <taxon>Bacteria</taxon>
        <taxon>Pseudomonadati</taxon>
        <taxon>Bacteroidota</taxon>
        <taxon>Cytophagia</taxon>
        <taxon>Cytophagales</taxon>
        <taxon>Reichenbachiellaceae</taxon>
        <taxon>Marinoscillum</taxon>
    </lineage>
</organism>
<dbReference type="NCBIfam" id="TIGR02937">
    <property type="entry name" value="sigma70-ECF"/>
    <property type="match status" value="1"/>
</dbReference>
<accession>A0A3D9L5A9</accession>
<gene>
    <name evidence="7" type="ORF">C7460_104245</name>
</gene>
<evidence type="ECO:0000313" key="8">
    <source>
        <dbReference type="Proteomes" id="UP000256779"/>
    </source>
</evidence>
<dbReference type="OrthoDB" id="941544at2"/>
<dbReference type="SUPFAM" id="SSF88946">
    <property type="entry name" value="Sigma2 domain of RNA polymerase sigma factors"/>
    <property type="match status" value="1"/>
</dbReference>
<name>A0A3D9L5A9_MARFU</name>
<feature type="domain" description="RNA polymerase sigma factor 70 region 4 type 2" evidence="6">
    <location>
        <begin position="116"/>
        <end position="167"/>
    </location>
</feature>
<evidence type="ECO:0000256" key="3">
    <source>
        <dbReference type="ARBA" id="ARBA00023082"/>
    </source>
</evidence>
<comment type="caution">
    <text evidence="7">The sequence shown here is derived from an EMBL/GenBank/DDBJ whole genome shotgun (WGS) entry which is preliminary data.</text>
</comment>
<dbReference type="InterPro" id="IPR013325">
    <property type="entry name" value="RNA_pol_sigma_r2"/>
</dbReference>
<dbReference type="GO" id="GO:0003677">
    <property type="term" value="F:DNA binding"/>
    <property type="evidence" value="ECO:0007669"/>
    <property type="project" value="InterPro"/>
</dbReference>
<comment type="similarity">
    <text evidence="1">Belongs to the sigma-70 factor family. ECF subfamily.</text>
</comment>
<proteinExistence type="inferred from homology"/>
<sequence length="186" mass="21736">MAFSDQELIDGCCKGERKAQRELYNKYSSQMYAVAMRYSKMQQEAEDILQESFLKVFQNIEKFRKDSSLPYWIKRIVVNTALNHQRSKLYLYPMVDISDLNNQSDTELTLSSFGHKELMEMIRRLPTGCQVIFNLYAIEGYKHHEIAKMLEISEGTSKSQYARAKSLLKEWIVESNTVNYGRAGEF</sequence>
<dbReference type="Pfam" id="PF08281">
    <property type="entry name" value="Sigma70_r4_2"/>
    <property type="match status" value="1"/>
</dbReference>
<dbReference type="InterPro" id="IPR013249">
    <property type="entry name" value="RNA_pol_sigma70_r4_t2"/>
</dbReference>
<dbReference type="Gene3D" id="1.10.1740.10">
    <property type="match status" value="1"/>
</dbReference>
<protein>
    <submittedName>
        <fullName evidence="7">RNA polymerase sigma-70 factor (ECF subfamily)</fullName>
    </submittedName>
</protein>
<dbReference type="EMBL" id="QREG01000004">
    <property type="protein sequence ID" value="REE01225.1"/>
    <property type="molecule type" value="Genomic_DNA"/>
</dbReference>
<keyword evidence="4" id="KW-0804">Transcription</keyword>
<dbReference type="PANTHER" id="PTHR43133:SF46">
    <property type="entry name" value="RNA POLYMERASE SIGMA-70 FACTOR ECF SUBFAMILY"/>
    <property type="match status" value="1"/>
</dbReference>
<dbReference type="GO" id="GO:0006352">
    <property type="term" value="P:DNA-templated transcription initiation"/>
    <property type="evidence" value="ECO:0007669"/>
    <property type="project" value="InterPro"/>
</dbReference>
<evidence type="ECO:0000259" key="5">
    <source>
        <dbReference type="Pfam" id="PF04542"/>
    </source>
</evidence>
<dbReference type="Proteomes" id="UP000256779">
    <property type="component" value="Unassembled WGS sequence"/>
</dbReference>
<dbReference type="Pfam" id="PF04542">
    <property type="entry name" value="Sigma70_r2"/>
    <property type="match status" value="1"/>
</dbReference>
<dbReference type="InterPro" id="IPR014284">
    <property type="entry name" value="RNA_pol_sigma-70_dom"/>
</dbReference>
<evidence type="ECO:0000259" key="6">
    <source>
        <dbReference type="Pfam" id="PF08281"/>
    </source>
</evidence>
<evidence type="ECO:0000256" key="1">
    <source>
        <dbReference type="ARBA" id="ARBA00010641"/>
    </source>
</evidence>